<keyword evidence="4" id="KW-1185">Reference proteome</keyword>
<dbReference type="VEuPathDB" id="TrichDB:TRFO_31755"/>
<feature type="coiled-coil region" evidence="1">
    <location>
        <begin position="263"/>
        <end position="297"/>
    </location>
</feature>
<dbReference type="EMBL" id="MLAK01000912">
    <property type="protein sequence ID" value="OHT01432.1"/>
    <property type="molecule type" value="Genomic_DNA"/>
</dbReference>
<gene>
    <name evidence="3" type="ORF">TRFO_31755</name>
</gene>
<protein>
    <submittedName>
        <fullName evidence="3">Uncharacterized protein</fullName>
    </submittedName>
</protein>
<accession>A0A1J4JSN1</accession>
<feature type="compositionally biased region" description="Polar residues" evidence="2">
    <location>
        <begin position="46"/>
        <end position="57"/>
    </location>
</feature>
<dbReference type="GeneID" id="94842818"/>
<keyword evidence="1" id="KW-0175">Coiled coil</keyword>
<evidence type="ECO:0000256" key="2">
    <source>
        <dbReference type="SAM" id="MobiDB-lite"/>
    </source>
</evidence>
<dbReference type="Proteomes" id="UP000179807">
    <property type="component" value="Unassembled WGS sequence"/>
</dbReference>
<proteinExistence type="predicted"/>
<dbReference type="AlphaFoldDB" id="A0A1J4JSN1"/>
<evidence type="ECO:0000256" key="1">
    <source>
        <dbReference type="SAM" id="Coils"/>
    </source>
</evidence>
<evidence type="ECO:0000313" key="3">
    <source>
        <dbReference type="EMBL" id="OHT01432.1"/>
    </source>
</evidence>
<sequence>MDNIFEFRTYSFVMEKKFVKYSKLKLSLTSRLSISKEMTEEESLEQIRTSTNPSNSENNINLPIDNIDPTQWENQNVQSIQEVREAEIETKKYLMRKENNEMTSLLVTKETQLQKQVRGITEECGKLRLEVGWLEKDLSQVKETARRQILETQTALQYQKLKIEDDIREKAKEIKYIQKKVENQRDELTQKILLARSTKTNQFSDLDFEIQRLNKELEEVTQMYGKAGVKYDDSTIEAKQTAALLQNEIRTILNRSGELDKSVIKEKSQLEELTKKLKKAERESEKIKVLIQKESEERAKMRGKLSQGDQTQWLERISSLVDIDTDLTIDADI</sequence>
<feature type="region of interest" description="Disordered" evidence="2">
    <location>
        <begin position="39"/>
        <end position="63"/>
    </location>
</feature>
<feature type="coiled-coil region" evidence="1">
    <location>
        <begin position="167"/>
        <end position="223"/>
    </location>
</feature>
<dbReference type="OrthoDB" id="10635975at2759"/>
<comment type="caution">
    <text evidence="3">The sequence shown here is derived from an EMBL/GenBank/DDBJ whole genome shotgun (WGS) entry which is preliminary data.</text>
</comment>
<reference evidence="3" key="1">
    <citation type="submission" date="2016-10" db="EMBL/GenBank/DDBJ databases">
        <authorList>
            <person name="Benchimol M."/>
            <person name="Almeida L.G."/>
            <person name="Vasconcelos A.T."/>
            <person name="Perreira-Neves A."/>
            <person name="Rosa I.A."/>
            <person name="Tasca T."/>
            <person name="Bogo M.R."/>
            <person name="de Souza W."/>
        </authorList>
    </citation>
    <scope>NUCLEOTIDE SEQUENCE [LARGE SCALE GENOMIC DNA]</scope>
    <source>
        <strain evidence="3">K</strain>
    </source>
</reference>
<name>A0A1J4JSN1_9EUKA</name>
<organism evidence="3 4">
    <name type="scientific">Tritrichomonas foetus</name>
    <dbReference type="NCBI Taxonomy" id="1144522"/>
    <lineage>
        <taxon>Eukaryota</taxon>
        <taxon>Metamonada</taxon>
        <taxon>Parabasalia</taxon>
        <taxon>Tritrichomonadida</taxon>
        <taxon>Tritrichomonadidae</taxon>
        <taxon>Tritrichomonas</taxon>
    </lineage>
</organism>
<dbReference type="RefSeq" id="XP_068354568.1">
    <property type="nucleotide sequence ID" value="XM_068508114.1"/>
</dbReference>
<evidence type="ECO:0000313" key="4">
    <source>
        <dbReference type="Proteomes" id="UP000179807"/>
    </source>
</evidence>